<organism evidence="10 11">
    <name type="scientific">Candidatus Gallimonas intestinavium</name>
    <dbReference type="NCBI Taxonomy" id="2838603"/>
    <lineage>
        <taxon>Bacteria</taxon>
        <taxon>Bacillati</taxon>
        <taxon>Bacillota</taxon>
        <taxon>Clostridia</taxon>
        <taxon>Candidatus Gallimonas</taxon>
    </lineage>
</organism>
<dbReference type="InterPro" id="IPR002864">
    <property type="entry name" value="Acyl-ACP_thioesterase_NHD"/>
</dbReference>
<evidence type="ECO:0000256" key="4">
    <source>
        <dbReference type="ARBA" id="ARBA00022832"/>
    </source>
</evidence>
<dbReference type="InterPro" id="IPR029069">
    <property type="entry name" value="HotDog_dom_sf"/>
</dbReference>
<evidence type="ECO:0008006" key="12">
    <source>
        <dbReference type="Google" id="ProtNLM"/>
    </source>
</evidence>
<reference evidence="10" key="1">
    <citation type="journal article" date="2021" name="PeerJ">
        <title>Extensive microbial diversity within the chicken gut microbiome revealed by metagenomics and culture.</title>
        <authorList>
            <person name="Gilroy R."/>
            <person name="Ravi A."/>
            <person name="Getino M."/>
            <person name="Pursley I."/>
            <person name="Horton D.L."/>
            <person name="Alikhan N.F."/>
            <person name="Baker D."/>
            <person name="Gharbi K."/>
            <person name="Hall N."/>
            <person name="Watson M."/>
            <person name="Adriaenssens E.M."/>
            <person name="Foster-Nyarko E."/>
            <person name="Jarju S."/>
            <person name="Secka A."/>
            <person name="Antonio M."/>
            <person name="Oren A."/>
            <person name="Chaudhuri R.R."/>
            <person name="La Ragione R."/>
            <person name="Hildebrand F."/>
            <person name="Pallen M.J."/>
        </authorList>
    </citation>
    <scope>NUCLEOTIDE SEQUENCE</scope>
    <source>
        <strain evidence="10">ChiW7-2402</strain>
    </source>
</reference>
<dbReference type="SUPFAM" id="SSF54637">
    <property type="entry name" value="Thioesterase/thiol ester dehydrase-isomerase"/>
    <property type="match status" value="2"/>
</dbReference>
<evidence type="ECO:0000256" key="3">
    <source>
        <dbReference type="ARBA" id="ARBA00022801"/>
    </source>
</evidence>
<sequence length="248" mass="28174">MSAYCYRQRFPLRYTDFDFKDELSLSSLLAIIQESATGSADELGFGYEDLKPHNFGFLVVNTYGEIFRQPSFGETLTVETWPLPPRHVFFERDYRVLGGDGTPVAAAASRWCLVDLASFSLLTGEALGEADRNCPYNPEKSITVPNWKVPRMEQPAEVYRMTARQSLCDHYLHVNNTRYADLFLDCLPMQALEGRTLKTFHISYARQAKEGSELSLFAEDRGEKLLAEVRMGEETLTQAELTFAPKQV</sequence>
<dbReference type="Pfam" id="PF01643">
    <property type="entry name" value="Acyl-ACP_TE"/>
    <property type="match status" value="1"/>
</dbReference>
<evidence type="ECO:0000256" key="2">
    <source>
        <dbReference type="ARBA" id="ARBA00022516"/>
    </source>
</evidence>
<evidence type="ECO:0000256" key="6">
    <source>
        <dbReference type="ARBA" id="ARBA00023098"/>
    </source>
</evidence>
<evidence type="ECO:0000256" key="1">
    <source>
        <dbReference type="ARBA" id="ARBA00006500"/>
    </source>
</evidence>
<keyword evidence="2" id="KW-0444">Lipid biosynthesis</keyword>
<dbReference type="AlphaFoldDB" id="A0A9D2G556"/>
<proteinExistence type="inferred from homology"/>
<dbReference type="InterPro" id="IPR045023">
    <property type="entry name" value="FATA/B"/>
</dbReference>
<comment type="caution">
    <text evidence="10">The sequence shown here is derived from an EMBL/GenBank/DDBJ whole genome shotgun (WGS) entry which is preliminary data.</text>
</comment>
<dbReference type="PANTHER" id="PTHR31727:SF6">
    <property type="entry name" value="OLEOYL-ACYL CARRIER PROTEIN THIOESTERASE 1, CHLOROPLASTIC"/>
    <property type="match status" value="1"/>
</dbReference>
<feature type="domain" description="Acyl-ACP thioesterase-like C-terminal" evidence="9">
    <location>
        <begin position="159"/>
        <end position="223"/>
    </location>
</feature>
<gene>
    <name evidence="10" type="ORF">H9964_07140</name>
</gene>
<dbReference type="Gene3D" id="3.10.129.10">
    <property type="entry name" value="Hotdog Thioesterase"/>
    <property type="match status" value="1"/>
</dbReference>
<dbReference type="GO" id="GO:0016297">
    <property type="term" value="F:fatty acyl-[ACP] hydrolase activity"/>
    <property type="evidence" value="ECO:0007669"/>
    <property type="project" value="InterPro"/>
</dbReference>
<dbReference type="PANTHER" id="PTHR31727">
    <property type="entry name" value="OLEOYL-ACYL CARRIER PROTEIN THIOESTERASE 1, CHLOROPLASTIC"/>
    <property type="match status" value="1"/>
</dbReference>
<dbReference type="CDD" id="cd00586">
    <property type="entry name" value="4HBT"/>
    <property type="match status" value="1"/>
</dbReference>
<evidence type="ECO:0000259" key="8">
    <source>
        <dbReference type="Pfam" id="PF01643"/>
    </source>
</evidence>
<evidence type="ECO:0000256" key="7">
    <source>
        <dbReference type="ARBA" id="ARBA00023160"/>
    </source>
</evidence>
<keyword evidence="3" id="KW-0378">Hydrolase</keyword>
<protein>
    <recommendedName>
        <fullName evidence="12">Acyl-ACP thioesterase</fullName>
    </recommendedName>
</protein>
<evidence type="ECO:0000259" key="9">
    <source>
        <dbReference type="Pfam" id="PF20791"/>
    </source>
</evidence>
<feature type="domain" description="Acyl-ACP thioesterase N-terminal hotdog" evidence="8">
    <location>
        <begin position="5"/>
        <end position="116"/>
    </location>
</feature>
<dbReference type="Pfam" id="PF20791">
    <property type="entry name" value="Acyl-ACP_TE_C"/>
    <property type="match status" value="1"/>
</dbReference>
<dbReference type="InterPro" id="IPR049427">
    <property type="entry name" value="Acyl-ACP_TE_C"/>
</dbReference>
<keyword evidence="4" id="KW-0276">Fatty acid metabolism</keyword>
<keyword evidence="5" id="KW-0809">Transit peptide</keyword>
<reference evidence="10" key="2">
    <citation type="submission" date="2021-04" db="EMBL/GenBank/DDBJ databases">
        <authorList>
            <person name="Gilroy R."/>
        </authorList>
    </citation>
    <scope>NUCLEOTIDE SEQUENCE</scope>
    <source>
        <strain evidence="10">ChiW7-2402</strain>
    </source>
</reference>
<name>A0A9D2G556_9FIRM</name>
<dbReference type="GO" id="GO:0000036">
    <property type="term" value="F:acyl carrier activity"/>
    <property type="evidence" value="ECO:0007669"/>
    <property type="project" value="TreeGrafter"/>
</dbReference>
<dbReference type="EMBL" id="DXBB01000103">
    <property type="protein sequence ID" value="HIZ73339.1"/>
    <property type="molecule type" value="Genomic_DNA"/>
</dbReference>
<accession>A0A9D2G556</accession>
<comment type="similarity">
    <text evidence="1">Belongs to the acyl-ACP thioesterase family.</text>
</comment>
<evidence type="ECO:0000313" key="10">
    <source>
        <dbReference type="EMBL" id="HIZ73339.1"/>
    </source>
</evidence>
<keyword evidence="7" id="KW-0275">Fatty acid biosynthesis</keyword>
<keyword evidence="6" id="KW-0443">Lipid metabolism</keyword>
<evidence type="ECO:0000256" key="5">
    <source>
        <dbReference type="ARBA" id="ARBA00022946"/>
    </source>
</evidence>
<dbReference type="Proteomes" id="UP000824102">
    <property type="component" value="Unassembled WGS sequence"/>
</dbReference>
<evidence type="ECO:0000313" key="11">
    <source>
        <dbReference type="Proteomes" id="UP000824102"/>
    </source>
</evidence>